<keyword evidence="1" id="KW-0812">Transmembrane</keyword>
<dbReference type="Proteomes" id="UP000316095">
    <property type="component" value="Unassembled WGS sequence"/>
</dbReference>
<keyword evidence="3" id="KW-1185">Reference proteome</keyword>
<dbReference type="EMBL" id="SJPG01000001">
    <property type="protein sequence ID" value="TWT62079.1"/>
    <property type="molecule type" value="Genomic_DNA"/>
</dbReference>
<name>A0A5C5XHA1_9PLAN</name>
<feature type="transmembrane region" description="Helical" evidence="1">
    <location>
        <begin position="446"/>
        <end position="462"/>
    </location>
</feature>
<feature type="transmembrane region" description="Helical" evidence="1">
    <location>
        <begin position="14"/>
        <end position="40"/>
    </location>
</feature>
<organism evidence="2 3">
    <name type="scientific">Rubinisphaera italica</name>
    <dbReference type="NCBI Taxonomy" id="2527969"/>
    <lineage>
        <taxon>Bacteria</taxon>
        <taxon>Pseudomonadati</taxon>
        <taxon>Planctomycetota</taxon>
        <taxon>Planctomycetia</taxon>
        <taxon>Planctomycetales</taxon>
        <taxon>Planctomycetaceae</taxon>
        <taxon>Rubinisphaera</taxon>
    </lineage>
</organism>
<proteinExistence type="predicted"/>
<reference evidence="2 3" key="1">
    <citation type="submission" date="2019-02" db="EMBL/GenBank/DDBJ databases">
        <title>Deep-cultivation of Planctomycetes and their phenomic and genomic characterization uncovers novel biology.</title>
        <authorList>
            <person name="Wiegand S."/>
            <person name="Jogler M."/>
            <person name="Boedeker C."/>
            <person name="Pinto D."/>
            <person name="Vollmers J."/>
            <person name="Rivas-Marin E."/>
            <person name="Kohn T."/>
            <person name="Peeters S.H."/>
            <person name="Heuer A."/>
            <person name="Rast P."/>
            <person name="Oberbeckmann S."/>
            <person name="Bunk B."/>
            <person name="Jeske O."/>
            <person name="Meyerdierks A."/>
            <person name="Storesund J.E."/>
            <person name="Kallscheuer N."/>
            <person name="Luecker S."/>
            <person name="Lage O.M."/>
            <person name="Pohl T."/>
            <person name="Merkel B.J."/>
            <person name="Hornburger P."/>
            <person name="Mueller R.-W."/>
            <person name="Bruemmer F."/>
            <person name="Labrenz M."/>
            <person name="Spormann A.M."/>
            <person name="Op Den Camp H."/>
            <person name="Overmann J."/>
            <person name="Amann R."/>
            <person name="Jetten M.S.M."/>
            <person name="Mascher T."/>
            <person name="Medema M.H."/>
            <person name="Devos D.P."/>
            <person name="Kaster A.-K."/>
            <person name="Ovreas L."/>
            <person name="Rohde M."/>
            <person name="Galperin M.Y."/>
            <person name="Jogler C."/>
        </authorList>
    </citation>
    <scope>NUCLEOTIDE SEQUENCE [LARGE SCALE GENOMIC DNA]</scope>
    <source>
        <strain evidence="2 3">Pan54</strain>
    </source>
</reference>
<evidence type="ECO:0000256" key="1">
    <source>
        <dbReference type="SAM" id="Phobius"/>
    </source>
</evidence>
<feature type="transmembrane region" description="Helical" evidence="1">
    <location>
        <begin position="367"/>
        <end position="386"/>
    </location>
</feature>
<accession>A0A5C5XHA1</accession>
<gene>
    <name evidence="2" type="ORF">Pan54_28180</name>
</gene>
<comment type="caution">
    <text evidence="2">The sequence shown here is derived from an EMBL/GenBank/DDBJ whole genome shotgun (WGS) entry which is preliminary data.</text>
</comment>
<protein>
    <submittedName>
        <fullName evidence="2">Uncharacterized protein</fullName>
    </submittedName>
</protein>
<evidence type="ECO:0000313" key="2">
    <source>
        <dbReference type="EMBL" id="TWT62079.1"/>
    </source>
</evidence>
<dbReference type="AlphaFoldDB" id="A0A5C5XHA1"/>
<sequence length="493" mass="56793">MSTPSKTTSFPTNIILTAGLSILYVIIVTWVSTTVATYLLPQKEQHSQNVTVLGDDTVLIYHNTWHRNISDVYYTTLDGEKYILKQNEVVSNGISLIGETQKYYQSLTPFTPSISIASLMGKEQKPNYWYFIYDSKLHSTGYFVAYHPVTKQIIHYLGQNGFQNSIPTPEEQFPIYGTATNQLLTFLLMDESTYNWNSYPGIPQSTGYQKYQRQDLFRDSGLLLTRKGAVKQINFITGEVTNFLDRSDILSMKLWRLPKNHSPENWATSDREAELVVSFRTPESVLTYGLLEDKSFQVKIPEELHKQNFSLHYLKGKQLLYEVMERDLQTGKYATDLYWADYEGNITQTRDDVIVNYYPNDLDIQKWIIAGVQPAPLTFLFCMLTVPVEQIKLQYDLSTTEAVMKLFQMSLPVVILLLVISAGLLFHYRSYAKHKNVKPRRWEYGFILLMGPFAYLILRWSLKSHPVSTPASQRNNSIEILRPLLKPVSETAI</sequence>
<feature type="transmembrane region" description="Helical" evidence="1">
    <location>
        <begin position="406"/>
        <end position="426"/>
    </location>
</feature>
<keyword evidence="1" id="KW-0472">Membrane</keyword>
<keyword evidence="1" id="KW-1133">Transmembrane helix</keyword>
<evidence type="ECO:0000313" key="3">
    <source>
        <dbReference type="Proteomes" id="UP000316095"/>
    </source>
</evidence>
<dbReference type="RefSeq" id="WP_146503978.1">
    <property type="nucleotide sequence ID" value="NZ_SJPG01000001.1"/>
</dbReference>